<sequence>MQKSLNVMCILEDITLINPTIINMVEFAIRKFNFSHSDILALGGFAAKWSGCLKRKAPVARGGISILIYKID</sequence>
<reference evidence="1 2" key="1">
    <citation type="journal article" date="2015" name="Nature">
        <title>rRNA introns, odd ribosomes, and small enigmatic genomes across a large radiation of phyla.</title>
        <authorList>
            <person name="Brown C.T."/>
            <person name="Hug L.A."/>
            <person name="Thomas B.C."/>
            <person name="Sharon I."/>
            <person name="Castelle C.J."/>
            <person name="Singh A."/>
            <person name="Wilkins M.J."/>
            <person name="Williams K.H."/>
            <person name="Banfield J.F."/>
        </authorList>
    </citation>
    <scope>NUCLEOTIDE SEQUENCE [LARGE SCALE GENOMIC DNA]</scope>
</reference>
<gene>
    <name evidence="1" type="ORF">UW30_C0001G0019</name>
</gene>
<comment type="caution">
    <text evidence="1">The sequence shown here is derived from an EMBL/GenBank/DDBJ whole genome shotgun (WGS) entry which is preliminary data.</text>
</comment>
<protein>
    <submittedName>
        <fullName evidence="1">Uncharacterized protein</fullName>
    </submittedName>
</protein>
<proteinExistence type="predicted"/>
<dbReference type="AlphaFoldDB" id="A0A0G1K3A6"/>
<name>A0A0G1K3A6_9BACT</name>
<evidence type="ECO:0000313" key="1">
    <source>
        <dbReference type="EMBL" id="KKT42294.1"/>
    </source>
</evidence>
<dbReference type="EMBL" id="LCHU01000001">
    <property type="protein sequence ID" value="KKT42294.1"/>
    <property type="molecule type" value="Genomic_DNA"/>
</dbReference>
<organism evidence="1 2">
    <name type="scientific">Candidatus Giovannonibacteria bacterium GW2011_GWA2_44_13b</name>
    <dbReference type="NCBI Taxonomy" id="1618647"/>
    <lineage>
        <taxon>Bacteria</taxon>
        <taxon>Candidatus Giovannoniibacteriota</taxon>
    </lineage>
</organism>
<dbReference type="Proteomes" id="UP000034736">
    <property type="component" value="Unassembled WGS sequence"/>
</dbReference>
<accession>A0A0G1K3A6</accession>
<evidence type="ECO:0000313" key="2">
    <source>
        <dbReference type="Proteomes" id="UP000034736"/>
    </source>
</evidence>